<dbReference type="NCBIfam" id="TIGR00229">
    <property type="entry name" value="sensory_box"/>
    <property type="match status" value="1"/>
</dbReference>
<dbReference type="AlphaFoldDB" id="A0A2P6P7D7"/>
<dbReference type="FunFam" id="1.10.510.10:FF:000476">
    <property type="entry name" value="PAS domain-containing protein tyrosine kinase family protein"/>
    <property type="match status" value="1"/>
</dbReference>
<dbReference type="GO" id="GO:0010162">
    <property type="term" value="P:seed dormancy process"/>
    <property type="evidence" value="ECO:0007669"/>
    <property type="project" value="EnsemblPlants"/>
</dbReference>
<accession>A0A2P6P7D7</accession>
<dbReference type="EC" id="2.7.11.1" evidence="3"/>
<keyword evidence="20" id="KW-1185">Reference proteome</keyword>
<dbReference type="Gramene" id="PRQ17812">
    <property type="protein sequence ID" value="PRQ17812"/>
    <property type="gene ID" value="RchiOBHm_Chr7g0199051"/>
</dbReference>
<dbReference type="InterPro" id="IPR035965">
    <property type="entry name" value="PAS-like_dom_sf"/>
</dbReference>
<evidence type="ECO:0000259" key="17">
    <source>
        <dbReference type="PROSITE" id="PS50011"/>
    </source>
</evidence>
<evidence type="ECO:0000256" key="6">
    <source>
        <dbReference type="ARBA" id="ARBA00022606"/>
    </source>
</evidence>
<comment type="catalytic activity">
    <reaction evidence="15">
        <text>L-seryl-[protein] + ATP = O-phospho-L-seryl-[protein] + ADP + H(+)</text>
        <dbReference type="Rhea" id="RHEA:17989"/>
        <dbReference type="Rhea" id="RHEA-COMP:9863"/>
        <dbReference type="Rhea" id="RHEA-COMP:11604"/>
        <dbReference type="ChEBI" id="CHEBI:15378"/>
        <dbReference type="ChEBI" id="CHEBI:29999"/>
        <dbReference type="ChEBI" id="CHEBI:30616"/>
        <dbReference type="ChEBI" id="CHEBI:83421"/>
        <dbReference type="ChEBI" id="CHEBI:456216"/>
        <dbReference type="EC" id="2.7.11.1"/>
    </reaction>
</comment>
<dbReference type="SUPFAM" id="SSF55785">
    <property type="entry name" value="PYP-like sensor domain (PAS domain)"/>
    <property type="match status" value="1"/>
</dbReference>
<dbReference type="PROSITE" id="PS00108">
    <property type="entry name" value="PROTEIN_KINASE_ST"/>
    <property type="match status" value="1"/>
</dbReference>
<feature type="compositionally biased region" description="Polar residues" evidence="16">
    <location>
        <begin position="298"/>
        <end position="318"/>
    </location>
</feature>
<dbReference type="EMBL" id="PDCK01000045">
    <property type="protein sequence ID" value="PRQ17812.1"/>
    <property type="molecule type" value="Genomic_DNA"/>
</dbReference>
<dbReference type="InterPro" id="IPR013767">
    <property type="entry name" value="PAS_fold"/>
</dbReference>
<evidence type="ECO:0000256" key="3">
    <source>
        <dbReference type="ARBA" id="ARBA00012513"/>
    </source>
</evidence>
<dbReference type="FunFam" id="3.30.200.20:FF:000060">
    <property type="entry name" value="Serine/threonine-protein kinase isoform 1"/>
    <property type="match status" value="1"/>
</dbReference>
<dbReference type="GO" id="GO:0016020">
    <property type="term" value="C:membrane"/>
    <property type="evidence" value="ECO:0007669"/>
    <property type="project" value="UniProtKB-SubCell"/>
</dbReference>
<evidence type="ECO:0000256" key="8">
    <source>
        <dbReference type="ARBA" id="ARBA00022741"/>
    </source>
</evidence>
<dbReference type="InterPro" id="IPR011009">
    <property type="entry name" value="Kinase-like_dom_sf"/>
</dbReference>
<dbReference type="PROSITE" id="PS50112">
    <property type="entry name" value="PAS"/>
    <property type="match status" value="1"/>
</dbReference>
<dbReference type="Pfam" id="PF07714">
    <property type="entry name" value="PK_Tyr_Ser-Thr"/>
    <property type="match status" value="1"/>
</dbReference>
<keyword evidence="12" id="KW-0472">Membrane</keyword>
<evidence type="ECO:0000256" key="5">
    <source>
        <dbReference type="ARBA" id="ARBA00022543"/>
    </source>
</evidence>
<keyword evidence="7 19" id="KW-0808">Transferase</keyword>
<dbReference type="Proteomes" id="UP000238479">
    <property type="component" value="Chromosome 7"/>
</dbReference>
<dbReference type="InterPro" id="IPR051681">
    <property type="entry name" value="Ser/Thr_Kinases-Pseudokinases"/>
</dbReference>
<evidence type="ECO:0000256" key="4">
    <source>
        <dbReference type="ARBA" id="ARBA00022527"/>
    </source>
</evidence>
<dbReference type="Gene3D" id="1.10.510.10">
    <property type="entry name" value="Transferase(Phosphotransferase) domain 1"/>
    <property type="match status" value="1"/>
</dbReference>
<evidence type="ECO:0000256" key="2">
    <source>
        <dbReference type="ARBA" id="ARBA00010507"/>
    </source>
</evidence>
<keyword evidence="11" id="KW-0157">Chromophore</keyword>
<feature type="domain" description="PAS" evidence="18">
    <location>
        <begin position="58"/>
        <end position="125"/>
    </location>
</feature>
<dbReference type="InterPro" id="IPR008271">
    <property type="entry name" value="Ser/Thr_kinase_AS"/>
</dbReference>
<dbReference type="PRINTS" id="PR00109">
    <property type="entry name" value="TYRKINASE"/>
</dbReference>
<dbReference type="GO" id="GO:0009881">
    <property type="term" value="F:photoreceptor activity"/>
    <property type="evidence" value="ECO:0007669"/>
    <property type="project" value="UniProtKB-KW"/>
</dbReference>
<name>A0A2P6P7D7_ROSCH</name>
<dbReference type="GO" id="GO:0005524">
    <property type="term" value="F:ATP binding"/>
    <property type="evidence" value="ECO:0007669"/>
    <property type="project" value="UniProtKB-KW"/>
</dbReference>
<organism evidence="19 20">
    <name type="scientific">Rosa chinensis</name>
    <name type="common">China rose</name>
    <dbReference type="NCBI Taxonomy" id="74649"/>
    <lineage>
        <taxon>Eukaryota</taxon>
        <taxon>Viridiplantae</taxon>
        <taxon>Streptophyta</taxon>
        <taxon>Embryophyta</taxon>
        <taxon>Tracheophyta</taxon>
        <taxon>Spermatophyta</taxon>
        <taxon>Magnoliopsida</taxon>
        <taxon>eudicotyledons</taxon>
        <taxon>Gunneridae</taxon>
        <taxon>Pentapetalae</taxon>
        <taxon>rosids</taxon>
        <taxon>fabids</taxon>
        <taxon>Rosales</taxon>
        <taxon>Rosaceae</taxon>
        <taxon>Rosoideae</taxon>
        <taxon>Rosoideae incertae sedis</taxon>
        <taxon>Rosa</taxon>
    </lineage>
</organism>
<feature type="domain" description="Protein kinase" evidence="17">
    <location>
        <begin position="421"/>
        <end position="677"/>
    </location>
</feature>
<evidence type="ECO:0000313" key="20">
    <source>
        <dbReference type="Proteomes" id="UP000238479"/>
    </source>
</evidence>
<keyword evidence="5" id="KW-0600">Photoreceptor protein</keyword>
<evidence type="ECO:0000256" key="16">
    <source>
        <dbReference type="SAM" id="MobiDB-lite"/>
    </source>
</evidence>
<dbReference type="CDD" id="cd00130">
    <property type="entry name" value="PAS"/>
    <property type="match status" value="1"/>
</dbReference>
<keyword evidence="13" id="KW-0675">Receptor</keyword>
<evidence type="ECO:0000256" key="9">
    <source>
        <dbReference type="ARBA" id="ARBA00022777"/>
    </source>
</evidence>
<keyword evidence="9" id="KW-0418">Kinase</keyword>
<dbReference type="PANTHER" id="PTHR44329:SF47">
    <property type="entry name" value="SERINE_THREONINE-PROTEIN KINASE ROCO5-RELATED"/>
    <property type="match status" value="1"/>
</dbReference>
<dbReference type="PANTHER" id="PTHR44329">
    <property type="entry name" value="SERINE/THREONINE-PROTEIN KINASE TNNI3K-RELATED"/>
    <property type="match status" value="1"/>
</dbReference>
<comment type="similarity">
    <text evidence="2">Belongs to the protein kinase superfamily. TKL Ser/Thr protein kinase family. RAF subfamily.</text>
</comment>
<evidence type="ECO:0000256" key="15">
    <source>
        <dbReference type="ARBA" id="ARBA00048679"/>
    </source>
</evidence>
<dbReference type="STRING" id="74649.A0A2P6P7D7"/>
<feature type="compositionally biased region" description="Low complexity" evidence="16">
    <location>
        <begin position="396"/>
        <end position="409"/>
    </location>
</feature>
<dbReference type="Gene3D" id="3.30.450.20">
    <property type="entry name" value="PAS domain"/>
    <property type="match status" value="1"/>
</dbReference>
<comment type="subcellular location">
    <subcellularLocation>
        <location evidence="1">Membrane</location>
    </subcellularLocation>
</comment>
<dbReference type="CDD" id="cd13999">
    <property type="entry name" value="STKc_MAP3K-like"/>
    <property type="match status" value="1"/>
</dbReference>
<evidence type="ECO:0000256" key="12">
    <source>
        <dbReference type="ARBA" id="ARBA00023136"/>
    </source>
</evidence>
<comment type="catalytic activity">
    <reaction evidence="14">
        <text>L-threonyl-[protein] + ATP = O-phospho-L-threonyl-[protein] + ADP + H(+)</text>
        <dbReference type="Rhea" id="RHEA:46608"/>
        <dbReference type="Rhea" id="RHEA-COMP:11060"/>
        <dbReference type="Rhea" id="RHEA-COMP:11605"/>
        <dbReference type="ChEBI" id="CHEBI:15378"/>
        <dbReference type="ChEBI" id="CHEBI:30013"/>
        <dbReference type="ChEBI" id="CHEBI:30616"/>
        <dbReference type="ChEBI" id="CHEBI:61977"/>
        <dbReference type="ChEBI" id="CHEBI:456216"/>
        <dbReference type="EC" id="2.7.11.1"/>
    </reaction>
</comment>
<evidence type="ECO:0000256" key="11">
    <source>
        <dbReference type="ARBA" id="ARBA00022991"/>
    </source>
</evidence>
<dbReference type="InterPro" id="IPR001245">
    <property type="entry name" value="Ser-Thr/Tyr_kinase_cat_dom"/>
</dbReference>
<evidence type="ECO:0000256" key="10">
    <source>
        <dbReference type="ARBA" id="ARBA00022840"/>
    </source>
</evidence>
<keyword evidence="10" id="KW-0067">ATP-binding</keyword>
<dbReference type="InterPro" id="IPR000014">
    <property type="entry name" value="PAS"/>
</dbReference>
<keyword evidence="6" id="KW-0716">Sensory transduction</keyword>
<evidence type="ECO:0000313" key="19">
    <source>
        <dbReference type="EMBL" id="PRQ17812.1"/>
    </source>
</evidence>
<sequence length="691" mass="77520">MYRLLLDRCRSLEASHVRLRAEFRELQHHNGKTEEEEEDEVLTSEFSVPHLVRGFFLSGSPYRSILDNMGQAVHVCTASAGEIQYWNRAAENLYGWKDYEALGQRVAELLIAEEYYAPLKRIMERLNIGLSWSGQFPFKKRSGEIFMAMVTKSPLYEDGELVGIITVSSDAALFNRIEAENLGTSKDHAKGQHKGWQLNWNKSQLHPGRPPVAPVPQIASSVSNLASKLLSRNDDNGCNPSEVNKARENSTADTGNANLEKAGTLASKFLAKLNIKGANKGGKEDYETSQKIGRNDANLFSNEVTKQPNSPRNSNASSVYGHKNPIDLDQSSVLASSRECNEYIGLHRPNHLLPKLHYANDPGPEECNLNASEVEDAMQKQPDGQPLPSSAESTRSPNSSSSKGVNNSTSIGGCEIRWEDLHLGEEIGQGSCAIVYRGNWNASDVAIKVYFKNEYSEGVLHDYRKEIDIMKRLRHPNVLLFMGAVYSQERLAIVTEYLPRGSLFRQLHKNNQALDIKRRMRMALDVARGMNYLHRRNPPIVHRDLKSSNLLVDKNWTVKVGDFGLSKLKNATFLTAKSGRGTPQWMAPEVLRNEPSNEKSDVFSFGVILWELMTVSVPWNNLNPLQVVGVVGFMDRRLDIPEGLNPEIVSIIEDCWRSDPGQRPLFEDVIQRMKDLVIKVEAASVRRSSNP</sequence>
<dbReference type="GO" id="GO:0004674">
    <property type="term" value="F:protein serine/threonine kinase activity"/>
    <property type="evidence" value="ECO:0007669"/>
    <property type="project" value="UniProtKB-KW"/>
</dbReference>
<dbReference type="OMA" id="NLKKIQW"/>
<protein>
    <recommendedName>
        <fullName evidence="3">non-specific serine/threonine protein kinase</fullName>
        <ecNumber evidence="3">2.7.11.1</ecNumber>
    </recommendedName>
</protein>
<evidence type="ECO:0000256" key="14">
    <source>
        <dbReference type="ARBA" id="ARBA00047899"/>
    </source>
</evidence>
<proteinExistence type="inferred from homology"/>
<reference evidence="19 20" key="1">
    <citation type="journal article" date="2018" name="Nat. Genet.">
        <title>The Rosa genome provides new insights in the design of modern roses.</title>
        <authorList>
            <person name="Bendahmane M."/>
        </authorList>
    </citation>
    <scope>NUCLEOTIDE SEQUENCE [LARGE SCALE GENOMIC DNA]</scope>
    <source>
        <strain evidence="20">cv. Old Blush</strain>
    </source>
</reference>
<evidence type="ECO:0000256" key="1">
    <source>
        <dbReference type="ARBA" id="ARBA00004370"/>
    </source>
</evidence>
<dbReference type="SMART" id="SM00091">
    <property type="entry name" value="PAS"/>
    <property type="match status" value="1"/>
</dbReference>
<dbReference type="SMART" id="SM00220">
    <property type="entry name" value="S_TKc"/>
    <property type="match status" value="1"/>
</dbReference>
<dbReference type="Pfam" id="PF00989">
    <property type="entry name" value="PAS"/>
    <property type="match status" value="1"/>
</dbReference>
<evidence type="ECO:0000256" key="13">
    <source>
        <dbReference type="ARBA" id="ARBA00023170"/>
    </source>
</evidence>
<dbReference type="Gene3D" id="3.30.200.20">
    <property type="entry name" value="Phosphorylase Kinase, domain 1"/>
    <property type="match status" value="1"/>
</dbReference>
<evidence type="ECO:0000256" key="7">
    <source>
        <dbReference type="ARBA" id="ARBA00022679"/>
    </source>
</evidence>
<keyword evidence="8" id="KW-0547">Nucleotide-binding</keyword>
<gene>
    <name evidence="19" type="ORF">RchiOBHm_Chr7g0199051</name>
</gene>
<feature type="region of interest" description="Disordered" evidence="16">
    <location>
        <begin position="279"/>
        <end position="326"/>
    </location>
</feature>
<dbReference type="SUPFAM" id="SSF56112">
    <property type="entry name" value="Protein kinase-like (PK-like)"/>
    <property type="match status" value="1"/>
</dbReference>
<comment type="caution">
    <text evidence="19">The sequence shown here is derived from an EMBL/GenBank/DDBJ whole genome shotgun (WGS) entry which is preliminary data.</text>
</comment>
<feature type="region of interest" description="Disordered" evidence="16">
    <location>
        <begin position="375"/>
        <end position="409"/>
    </location>
</feature>
<keyword evidence="4" id="KW-0723">Serine/threonine-protein kinase</keyword>
<dbReference type="GO" id="GO:0006355">
    <property type="term" value="P:regulation of DNA-templated transcription"/>
    <property type="evidence" value="ECO:0007669"/>
    <property type="project" value="InterPro"/>
</dbReference>
<feature type="region of interest" description="Disordered" evidence="16">
    <location>
        <begin position="230"/>
        <end position="258"/>
    </location>
</feature>
<dbReference type="PROSITE" id="PS50011">
    <property type="entry name" value="PROTEIN_KINASE_DOM"/>
    <property type="match status" value="1"/>
</dbReference>
<dbReference type="InterPro" id="IPR000719">
    <property type="entry name" value="Prot_kinase_dom"/>
</dbReference>
<evidence type="ECO:0000259" key="18">
    <source>
        <dbReference type="PROSITE" id="PS50112"/>
    </source>
</evidence>